<dbReference type="InterPro" id="IPR040079">
    <property type="entry name" value="Glutathione_S-Trfase"/>
</dbReference>
<dbReference type="SFLD" id="SFLDS00019">
    <property type="entry name" value="Glutathione_Transferase_(cytos"/>
    <property type="match status" value="1"/>
</dbReference>
<dbReference type="PROSITE" id="PS50404">
    <property type="entry name" value="GST_NTER"/>
    <property type="match status" value="1"/>
</dbReference>
<evidence type="ECO:0000313" key="4">
    <source>
        <dbReference type="Proteomes" id="UP000006578"/>
    </source>
</evidence>
<organism evidence="3 4">
    <name type="scientific">Sphingopyxis alaskensis (strain DSM 13593 / LMG 18877 / RB2256)</name>
    <name type="common">Sphingomonas alaskensis</name>
    <dbReference type="NCBI Taxonomy" id="317655"/>
    <lineage>
        <taxon>Bacteria</taxon>
        <taxon>Pseudomonadati</taxon>
        <taxon>Pseudomonadota</taxon>
        <taxon>Alphaproteobacteria</taxon>
        <taxon>Sphingomonadales</taxon>
        <taxon>Sphingomonadaceae</taxon>
        <taxon>Sphingopyxis</taxon>
    </lineage>
</organism>
<dbReference type="KEGG" id="sal:Sala_2349"/>
<dbReference type="Proteomes" id="UP000006578">
    <property type="component" value="Chromosome"/>
</dbReference>
<proteinExistence type="predicted"/>
<dbReference type="InterPro" id="IPR036282">
    <property type="entry name" value="Glutathione-S-Trfase_C_sf"/>
</dbReference>
<dbReference type="AlphaFoldDB" id="Q1GQL4"/>
<dbReference type="STRING" id="317655.Sala_2349"/>
<evidence type="ECO:0000259" key="2">
    <source>
        <dbReference type="PROSITE" id="PS50405"/>
    </source>
</evidence>
<keyword evidence="4" id="KW-1185">Reference proteome</keyword>
<dbReference type="InterPro" id="IPR004046">
    <property type="entry name" value="GST_C"/>
</dbReference>
<evidence type="ECO:0000313" key="3">
    <source>
        <dbReference type="EMBL" id="ABF54058.1"/>
    </source>
</evidence>
<feature type="domain" description="GST C-terminal" evidence="2">
    <location>
        <begin position="84"/>
        <end position="206"/>
    </location>
</feature>
<dbReference type="SFLD" id="SFLDG00358">
    <property type="entry name" value="Main_(cytGST)"/>
    <property type="match status" value="1"/>
</dbReference>
<dbReference type="GO" id="GO:0016740">
    <property type="term" value="F:transferase activity"/>
    <property type="evidence" value="ECO:0007669"/>
    <property type="project" value="UniProtKB-KW"/>
</dbReference>
<dbReference type="SUPFAM" id="SSF52833">
    <property type="entry name" value="Thioredoxin-like"/>
    <property type="match status" value="1"/>
</dbReference>
<protein>
    <submittedName>
        <fullName evidence="3">Glutathione S-transferase-like protein</fullName>
    </submittedName>
</protein>
<dbReference type="CDD" id="cd03056">
    <property type="entry name" value="GST_N_4"/>
    <property type="match status" value="1"/>
</dbReference>
<gene>
    <name evidence="3" type="ordered locus">Sala_2349</name>
</gene>
<dbReference type="EMBL" id="CP000356">
    <property type="protein sequence ID" value="ABF54058.1"/>
    <property type="molecule type" value="Genomic_DNA"/>
</dbReference>
<dbReference type="PANTHER" id="PTHR44051">
    <property type="entry name" value="GLUTATHIONE S-TRANSFERASE-RELATED"/>
    <property type="match status" value="1"/>
</dbReference>
<dbReference type="InterPro" id="IPR004045">
    <property type="entry name" value="Glutathione_S-Trfase_N"/>
</dbReference>
<dbReference type="HOGENOM" id="CLU_011226_6_0_5"/>
<evidence type="ECO:0000259" key="1">
    <source>
        <dbReference type="PROSITE" id="PS50404"/>
    </source>
</evidence>
<keyword evidence="3" id="KW-0808">Transferase</keyword>
<reference evidence="3 4" key="1">
    <citation type="journal article" date="2009" name="Proc. Natl. Acad. Sci. U.S.A.">
        <title>The genomic basis of trophic strategy in marine bacteria.</title>
        <authorList>
            <person name="Lauro F.M."/>
            <person name="McDougald D."/>
            <person name="Thomas T."/>
            <person name="Williams T.J."/>
            <person name="Egan S."/>
            <person name="Rice S."/>
            <person name="DeMaere M.Z."/>
            <person name="Ting L."/>
            <person name="Ertan H."/>
            <person name="Johnson J."/>
            <person name="Ferriera S."/>
            <person name="Lapidus A."/>
            <person name="Anderson I."/>
            <person name="Kyrpides N."/>
            <person name="Munk A.C."/>
            <person name="Detter C."/>
            <person name="Han C.S."/>
            <person name="Brown M.V."/>
            <person name="Robb F.T."/>
            <person name="Kjelleberg S."/>
            <person name="Cavicchioli R."/>
        </authorList>
    </citation>
    <scope>NUCLEOTIDE SEQUENCE [LARGE SCALE GENOMIC DNA]</scope>
    <source>
        <strain evidence="4">DSM 13593 / LMG 18877 / RB2256</strain>
    </source>
</reference>
<feature type="domain" description="GST N-terminal" evidence="1">
    <location>
        <begin position="1"/>
        <end position="79"/>
    </location>
</feature>
<accession>Q1GQL4</accession>
<dbReference type="InterPro" id="IPR036249">
    <property type="entry name" value="Thioredoxin-like_sf"/>
</dbReference>
<dbReference type="PANTHER" id="PTHR44051:SF2">
    <property type="entry name" value="HYPOTHETICAL GLUTATHIONE S-TRANSFERASE LIKE PROTEIN"/>
    <property type="match status" value="1"/>
</dbReference>
<dbReference type="PROSITE" id="PS50405">
    <property type="entry name" value="GST_CTER"/>
    <property type="match status" value="1"/>
</dbReference>
<dbReference type="Gene3D" id="3.40.30.10">
    <property type="entry name" value="Glutaredoxin"/>
    <property type="match status" value="1"/>
</dbReference>
<dbReference type="RefSeq" id="WP_011542633.1">
    <property type="nucleotide sequence ID" value="NC_008048.1"/>
</dbReference>
<dbReference type="eggNOG" id="COG0625">
    <property type="taxonomic scope" value="Bacteria"/>
</dbReference>
<dbReference type="InterPro" id="IPR010987">
    <property type="entry name" value="Glutathione-S-Trfase_C-like"/>
</dbReference>
<sequence>MIRLHGSAMSGNAHKVRIALALLGLDWHDEPTDAAARQSEAFRALNPMAQIPVYVEGDFVLRDSQAILAYLAARHRPGDWDGRTPEERGAIMMWLSHAANEIFNGPALLRAERLFDWSIDHDRAVVVAERILPVVEAHLAGGRDWLVGDRLTIADIAASPYLALAPDGGIDLDHWPRIRDWTRRIAALPGFPSMPGWSASALAAEATA</sequence>
<dbReference type="Gene3D" id="1.20.1050.10">
    <property type="match status" value="1"/>
</dbReference>
<dbReference type="Pfam" id="PF00043">
    <property type="entry name" value="GST_C"/>
    <property type="match status" value="1"/>
</dbReference>
<name>Q1GQL4_SPHAL</name>
<dbReference type="Pfam" id="PF13417">
    <property type="entry name" value="GST_N_3"/>
    <property type="match status" value="1"/>
</dbReference>
<dbReference type="SUPFAM" id="SSF47616">
    <property type="entry name" value="GST C-terminal domain-like"/>
    <property type="match status" value="1"/>
</dbReference>